<dbReference type="InterPro" id="IPR015414">
    <property type="entry name" value="TMEM64"/>
</dbReference>
<evidence type="ECO:0000313" key="8">
    <source>
        <dbReference type="EMBL" id="EKV29159.1"/>
    </source>
</evidence>
<organism evidence="8 9">
    <name type="scientific">Caenispirillum salinarum AK4</name>
    <dbReference type="NCBI Taxonomy" id="1238182"/>
    <lineage>
        <taxon>Bacteria</taxon>
        <taxon>Pseudomonadati</taxon>
        <taxon>Pseudomonadota</taxon>
        <taxon>Alphaproteobacteria</taxon>
        <taxon>Rhodospirillales</taxon>
        <taxon>Novispirillaceae</taxon>
        <taxon>Caenispirillum</taxon>
    </lineage>
</organism>
<feature type="transmembrane region" description="Helical" evidence="6">
    <location>
        <begin position="94"/>
        <end position="120"/>
    </location>
</feature>
<feature type="transmembrane region" description="Helical" evidence="6">
    <location>
        <begin position="179"/>
        <end position="201"/>
    </location>
</feature>
<evidence type="ECO:0000256" key="4">
    <source>
        <dbReference type="ARBA" id="ARBA00022989"/>
    </source>
</evidence>
<accession>K9GWP3</accession>
<feature type="transmembrane region" description="Helical" evidence="6">
    <location>
        <begin position="221"/>
        <end position="241"/>
    </location>
</feature>
<dbReference type="OrthoDB" id="9779114at2"/>
<evidence type="ECO:0000313" key="9">
    <source>
        <dbReference type="Proteomes" id="UP000009881"/>
    </source>
</evidence>
<gene>
    <name evidence="8" type="ORF">C882_0466</name>
</gene>
<dbReference type="PATRIC" id="fig|1238182.3.peg.2681"/>
<evidence type="ECO:0000259" key="7">
    <source>
        <dbReference type="Pfam" id="PF09335"/>
    </source>
</evidence>
<evidence type="ECO:0000256" key="5">
    <source>
        <dbReference type="ARBA" id="ARBA00023136"/>
    </source>
</evidence>
<dbReference type="EMBL" id="ANHY01000013">
    <property type="protein sequence ID" value="EKV29159.1"/>
    <property type="molecule type" value="Genomic_DNA"/>
</dbReference>
<dbReference type="RefSeq" id="WP_009541124.1">
    <property type="nucleotide sequence ID" value="NZ_ANHY01000013.1"/>
</dbReference>
<dbReference type="InterPro" id="IPR032816">
    <property type="entry name" value="VTT_dom"/>
</dbReference>
<keyword evidence="4 6" id="KW-1133">Transmembrane helix</keyword>
<proteinExistence type="inferred from homology"/>
<evidence type="ECO:0000256" key="6">
    <source>
        <dbReference type="RuleBase" id="RU366058"/>
    </source>
</evidence>
<dbReference type="Pfam" id="PF09335">
    <property type="entry name" value="VTT_dom"/>
    <property type="match status" value="1"/>
</dbReference>
<comment type="subcellular location">
    <subcellularLocation>
        <location evidence="1 6">Cell membrane</location>
        <topology evidence="1 6">Multi-pass membrane protein</topology>
    </subcellularLocation>
</comment>
<keyword evidence="9" id="KW-1185">Reference proteome</keyword>
<comment type="caution">
    <text evidence="8">The sequence shown here is derived from an EMBL/GenBank/DDBJ whole genome shotgun (WGS) entry which is preliminary data.</text>
</comment>
<feature type="transmembrane region" description="Helical" evidence="6">
    <location>
        <begin position="60"/>
        <end position="82"/>
    </location>
</feature>
<dbReference type="AlphaFoldDB" id="K9GWP3"/>
<dbReference type="Proteomes" id="UP000009881">
    <property type="component" value="Unassembled WGS sequence"/>
</dbReference>
<protein>
    <recommendedName>
        <fullName evidence="6">TVP38/TMEM64 family membrane protein</fullName>
    </recommendedName>
</protein>
<reference evidence="8 9" key="1">
    <citation type="journal article" date="2013" name="Genome Announc.">
        <title>Draft Genome Sequence of an Alphaproteobacterium, Caenispirillum salinarum AK4(T), Isolated from a Solar Saltern.</title>
        <authorList>
            <person name="Khatri I."/>
            <person name="Singh A."/>
            <person name="Korpole S."/>
            <person name="Pinnaka A.K."/>
            <person name="Subramanian S."/>
        </authorList>
    </citation>
    <scope>NUCLEOTIDE SEQUENCE [LARGE SCALE GENOMIC DNA]</scope>
    <source>
        <strain evidence="8 9">AK4</strain>
    </source>
</reference>
<evidence type="ECO:0000256" key="1">
    <source>
        <dbReference type="ARBA" id="ARBA00004651"/>
    </source>
</evidence>
<dbReference type="PANTHER" id="PTHR12677">
    <property type="entry name" value="GOLGI APPARATUS MEMBRANE PROTEIN TVP38-RELATED"/>
    <property type="match status" value="1"/>
</dbReference>
<dbReference type="STRING" id="1238182.C882_0466"/>
<dbReference type="PANTHER" id="PTHR12677:SF59">
    <property type="entry name" value="GOLGI APPARATUS MEMBRANE PROTEIN TVP38-RELATED"/>
    <property type="match status" value="1"/>
</dbReference>
<feature type="transmembrane region" description="Helical" evidence="6">
    <location>
        <begin position="147"/>
        <end position="172"/>
    </location>
</feature>
<comment type="similarity">
    <text evidence="6">Belongs to the TVP38/TMEM64 family.</text>
</comment>
<keyword evidence="3 6" id="KW-0812">Transmembrane</keyword>
<dbReference type="eggNOG" id="COG0398">
    <property type="taxonomic scope" value="Bacteria"/>
</dbReference>
<dbReference type="GO" id="GO:0005886">
    <property type="term" value="C:plasma membrane"/>
    <property type="evidence" value="ECO:0007669"/>
    <property type="project" value="UniProtKB-SubCell"/>
</dbReference>
<feature type="transmembrane region" description="Helical" evidence="6">
    <location>
        <begin position="21"/>
        <end position="40"/>
    </location>
</feature>
<evidence type="ECO:0000256" key="3">
    <source>
        <dbReference type="ARBA" id="ARBA00022692"/>
    </source>
</evidence>
<name>K9GWP3_9PROT</name>
<sequence length="252" mass="27031">MASRSETMETERPTRARLWKLGLLAAFVAVLVGLWASGATDVLSFETLRQHRIALQEWVAANYLLAVLAFMAIYALGVAFSVPGAVWMSIAGGFLFGTWLGAVYIIIGATVGAVAIFLLAGTVFRDAWRAKAGRAVARMEKGFRRNAFSYLLVLRLVPVFPFWLVNLVPALLGVRLSTYTVATAIGIIPGALVYASVGNGLDAVFARGGTPDLSIIWSPEILGPLLGLAALALVPVAWRAWKERKADARDGA</sequence>
<evidence type="ECO:0000256" key="2">
    <source>
        <dbReference type="ARBA" id="ARBA00022475"/>
    </source>
</evidence>
<keyword evidence="5 6" id="KW-0472">Membrane</keyword>
<keyword evidence="2 6" id="KW-1003">Cell membrane</keyword>
<feature type="domain" description="VTT" evidence="7">
    <location>
        <begin position="83"/>
        <end position="199"/>
    </location>
</feature>